<keyword evidence="7 10" id="KW-0472">Membrane</keyword>
<evidence type="ECO:0000259" key="12">
    <source>
        <dbReference type="PROSITE" id="PS50262"/>
    </source>
</evidence>
<evidence type="ECO:0000256" key="11">
    <source>
        <dbReference type="SAM" id="MobiDB-lite"/>
    </source>
</evidence>
<dbReference type="Gene3D" id="1.20.1070.10">
    <property type="entry name" value="Rhodopsin 7-helix transmembrane proteins"/>
    <property type="match status" value="1"/>
</dbReference>
<evidence type="ECO:0000313" key="14">
    <source>
        <dbReference type="RefSeq" id="XP_015283471.1"/>
    </source>
</evidence>
<evidence type="ECO:0000256" key="10">
    <source>
        <dbReference type="RuleBase" id="RU363047"/>
    </source>
</evidence>
<feature type="compositionally biased region" description="Basic and acidic residues" evidence="11">
    <location>
        <begin position="8"/>
        <end position="26"/>
    </location>
</feature>
<evidence type="ECO:0000256" key="5">
    <source>
        <dbReference type="ARBA" id="ARBA00022725"/>
    </source>
</evidence>
<dbReference type="SUPFAM" id="SSF81321">
    <property type="entry name" value="Family A G protein-coupled receptor-like"/>
    <property type="match status" value="1"/>
</dbReference>
<evidence type="ECO:0000256" key="3">
    <source>
        <dbReference type="ARBA" id="ARBA00022606"/>
    </source>
</evidence>
<keyword evidence="5 10" id="KW-0552">Olfaction</keyword>
<dbReference type="PROSITE" id="PS00237">
    <property type="entry name" value="G_PROTEIN_RECEP_F1_1"/>
    <property type="match status" value="1"/>
</dbReference>
<feature type="region of interest" description="Disordered" evidence="11">
    <location>
        <begin position="1"/>
        <end position="26"/>
    </location>
</feature>
<feature type="transmembrane region" description="Helical" evidence="10">
    <location>
        <begin position="50"/>
        <end position="73"/>
    </location>
</feature>
<keyword evidence="13" id="KW-1185">Reference proteome</keyword>
<protein>
    <recommendedName>
        <fullName evidence="10">Olfactory receptor</fullName>
    </recommendedName>
</protein>
<feature type="transmembrane region" description="Helical" evidence="10">
    <location>
        <begin position="225"/>
        <end position="250"/>
    </location>
</feature>
<evidence type="ECO:0000256" key="1">
    <source>
        <dbReference type="ARBA" id="ARBA00004651"/>
    </source>
</evidence>
<name>A0ABM1LBY4_GEKJA</name>
<keyword evidence="9" id="KW-0297">G-protein coupled receptor</keyword>
<sequence length="335" mass="37769">MSAIHSQDSLEIHNDTDLNKPDEAELEKNNSSSWTEFIIVGFLSQTKSSAVTVTLMIFLFLMVLSENSLLLYLIQVDSGLQSPMYFFLGQLSFMDICQILSVGPKMTIDFLMKKNVISLNGCSAQIFFTLVMGEAECLLLAVMSYDRYVAICKPLQYPVLMRRNIRVVLSAVVWFGAFLDALVPSIYVLPLYYCGSNVIHHIFCDLPSMLKLSCSDTSHFEKTLIFSGITLLIIPSSFILFSYMCILATVLRVHSAERTHKALGTCLSHLSVVGLFYGAAMFKYLRPRSYQTPYQDDMVSLFCSIITPALNPLLYSLRNRDVLTALKKLFRKNTP</sequence>
<feature type="transmembrane region" description="Helical" evidence="10">
    <location>
        <begin position="124"/>
        <end position="145"/>
    </location>
</feature>
<dbReference type="Proteomes" id="UP000694871">
    <property type="component" value="Unplaced"/>
</dbReference>
<keyword evidence="3 10" id="KW-0716">Sensory transduction</keyword>
<dbReference type="RefSeq" id="XP_015283471.1">
    <property type="nucleotide sequence ID" value="XM_015427985.1"/>
</dbReference>
<organism evidence="13 14">
    <name type="scientific">Gekko japonicus</name>
    <name type="common">Schlegel's Japanese gecko</name>
    <dbReference type="NCBI Taxonomy" id="146911"/>
    <lineage>
        <taxon>Eukaryota</taxon>
        <taxon>Metazoa</taxon>
        <taxon>Chordata</taxon>
        <taxon>Craniata</taxon>
        <taxon>Vertebrata</taxon>
        <taxon>Euteleostomi</taxon>
        <taxon>Lepidosauria</taxon>
        <taxon>Squamata</taxon>
        <taxon>Bifurcata</taxon>
        <taxon>Gekkota</taxon>
        <taxon>Gekkonidae</taxon>
        <taxon>Gekkoninae</taxon>
        <taxon>Gekko</taxon>
    </lineage>
</organism>
<evidence type="ECO:0000256" key="6">
    <source>
        <dbReference type="ARBA" id="ARBA00022989"/>
    </source>
</evidence>
<dbReference type="Pfam" id="PF13853">
    <property type="entry name" value="7tm_4"/>
    <property type="match status" value="1"/>
</dbReference>
<feature type="transmembrane region" description="Helical" evidence="10">
    <location>
        <begin position="298"/>
        <end position="317"/>
    </location>
</feature>
<comment type="similarity">
    <text evidence="9">Belongs to the G-protein coupled receptor 1 family.</text>
</comment>
<feature type="transmembrane region" description="Helical" evidence="10">
    <location>
        <begin position="165"/>
        <end position="187"/>
    </location>
</feature>
<dbReference type="PRINTS" id="PR00237">
    <property type="entry name" value="GPCRRHODOPSN"/>
</dbReference>
<evidence type="ECO:0000256" key="7">
    <source>
        <dbReference type="ARBA" id="ARBA00023136"/>
    </source>
</evidence>
<gene>
    <name evidence="14" type="primary">LOC107124505</name>
</gene>
<feature type="transmembrane region" description="Helical" evidence="10">
    <location>
        <begin position="262"/>
        <end position="286"/>
    </location>
</feature>
<dbReference type="PANTHER" id="PTHR26453">
    <property type="entry name" value="OLFACTORY RECEPTOR"/>
    <property type="match status" value="1"/>
</dbReference>
<feature type="transmembrane region" description="Helical" evidence="10">
    <location>
        <begin position="85"/>
        <end position="104"/>
    </location>
</feature>
<reference evidence="14" key="1">
    <citation type="submission" date="2025-08" db="UniProtKB">
        <authorList>
            <consortium name="RefSeq"/>
        </authorList>
    </citation>
    <scope>IDENTIFICATION</scope>
</reference>
<dbReference type="InterPro" id="IPR000725">
    <property type="entry name" value="Olfact_rcpt"/>
</dbReference>
<keyword evidence="8 9" id="KW-0807">Transducer</keyword>
<keyword evidence="4 9" id="KW-0812">Transmembrane</keyword>
<dbReference type="PROSITE" id="PS50262">
    <property type="entry name" value="G_PROTEIN_RECEP_F1_2"/>
    <property type="match status" value="1"/>
</dbReference>
<feature type="domain" description="G-protein coupled receptors family 1 profile" evidence="12">
    <location>
        <begin position="66"/>
        <end position="315"/>
    </location>
</feature>
<comment type="subcellular location">
    <subcellularLocation>
        <location evidence="1 10">Cell membrane</location>
        <topology evidence="1 10">Multi-pass membrane protein</topology>
    </subcellularLocation>
</comment>
<dbReference type="InterPro" id="IPR017452">
    <property type="entry name" value="GPCR_Rhodpsn_7TM"/>
</dbReference>
<evidence type="ECO:0000256" key="8">
    <source>
        <dbReference type="ARBA" id="ARBA00023224"/>
    </source>
</evidence>
<accession>A0ABM1LBY4</accession>
<evidence type="ECO:0000256" key="2">
    <source>
        <dbReference type="ARBA" id="ARBA00022475"/>
    </source>
</evidence>
<evidence type="ECO:0000256" key="4">
    <source>
        <dbReference type="ARBA" id="ARBA00022692"/>
    </source>
</evidence>
<keyword evidence="9" id="KW-0675">Receptor</keyword>
<dbReference type="GeneID" id="107124505"/>
<keyword evidence="6 10" id="KW-1133">Transmembrane helix</keyword>
<evidence type="ECO:0000313" key="13">
    <source>
        <dbReference type="Proteomes" id="UP000694871"/>
    </source>
</evidence>
<dbReference type="PRINTS" id="PR00245">
    <property type="entry name" value="OLFACTORYR"/>
</dbReference>
<keyword evidence="2 10" id="KW-1003">Cell membrane</keyword>
<evidence type="ECO:0000256" key="9">
    <source>
        <dbReference type="RuleBase" id="RU000688"/>
    </source>
</evidence>
<dbReference type="InterPro" id="IPR000276">
    <property type="entry name" value="GPCR_Rhodpsn"/>
</dbReference>
<proteinExistence type="inferred from homology"/>